<dbReference type="EC" id="1.17.4.1" evidence="3"/>
<keyword evidence="6" id="KW-0560">Oxidoreductase</keyword>
<keyword evidence="7" id="KW-1015">Disulfide bond</keyword>
<dbReference type="InterPro" id="IPR050862">
    <property type="entry name" value="RdRp_reductase_class-2"/>
</dbReference>
<dbReference type="SUPFAM" id="SSF51998">
    <property type="entry name" value="PFL-like glycyl radical enzymes"/>
    <property type="match status" value="1"/>
</dbReference>
<dbReference type="GO" id="GO:0000166">
    <property type="term" value="F:nucleotide binding"/>
    <property type="evidence" value="ECO:0007669"/>
    <property type="project" value="UniProtKB-KW"/>
</dbReference>
<dbReference type="NCBIfam" id="TIGR02504">
    <property type="entry name" value="NrdJ_Z"/>
    <property type="match status" value="1"/>
</dbReference>
<comment type="similarity">
    <text evidence="2">Belongs to the ribonucleoside diphosphate reductase class-2 family.</text>
</comment>
<evidence type="ECO:0000256" key="2">
    <source>
        <dbReference type="ARBA" id="ARBA00007405"/>
    </source>
</evidence>
<feature type="non-terminal residue" evidence="11">
    <location>
        <position position="453"/>
    </location>
</feature>
<dbReference type="InterPro" id="IPR000788">
    <property type="entry name" value="RNR_lg_C"/>
</dbReference>
<evidence type="ECO:0000256" key="9">
    <source>
        <dbReference type="ARBA" id="ARBA00047754"/>
    </source>
</evidence>
<dbReference type="InterPro" id="IPR013344">
    <property type="entry name" value="RNR_NrdJ/NrdZ"/>
</dbReference>
<dbReference type="PANTHER" id="PTHR43371">
    <property type="entry name" value="VITAMIN B12-DEPENDENT RIBONUCLEOTIDE REDUCTASE"/>
    <property type="match status" value="1"/>
</dbReference>
<protein>
    <recommendedName>
        <fullName evidence="3">ribonucleoside-diphosphate reductase</fullName>
        <ecNumber evidence="3">1.17.4.1</ecNumber>
    </recommendedName>
</protein>
<keyword evidence="8" id="KW-0170">Cobalt</keyword>
<evidence type="ECO:0000256" key="7">
    <source>
        <dbReference type="ARBA" id="ARBA00023157"/>
    </source>
</evidence>
<reference evidence="11" key="1">
    <citation type="submission" date="2013-08" db="EMBL/GenBank/DDBJ databases">
        <authorList>
            <person name="Mendez C."/>
            <person name="Richter M."/>
            <person name="Ferrer M."/>
            <person name="Sanchez J."/>
        </authorList>
    </citation>
    <scope>NUCLEOTIDE SEQUENCE</scope>
</reference>
<keyword evidence="4" id="KW-0846">Cobalamin</keyword>
<gene>
    <name evidence="11" type="ORF">B1B_00854</name>
</gene>
<dbReference type="PANTHER" id="PTHR43371:SF1">
    <property type="entry name" value="RIBONUCLEOSIDE-DIPHOSPHATE REDUCTASE"/>
    <property type="match status" value="1"/>
</dbReference>
<evidence type="ECO:0000313" key="11">
    <source>
        <dbReference type="EMBL" id="EQD78196.1"/>
    </source>
</evidence>
<feature type="domain" description="Ribonucleotide reductase large subunit C-terminal" evidence="10">
    <location>
        <begin position="1"/>
        <end position="444"/>
    </location>
</feature>
<accession>T1BYF5</accession>
<dbReference type="GO" id="GO:0031419">
    <property type="term" value="F:cobalamin binding"/>
    <property type="evidence" value="ECO:0007669"/>
    <property type="project" value="UniProtKB-KW"/>
</dbReference>
<dbReference type="EMBL" id="AUZY01000625">
    <property type="protein sequence ID" value="EQD78196.1"/>
    <property type="molecule type" value="Genomic_DNA"/>
</dbReference>
<dbReference type="GO" id="GO:0004748">
    <property type="term" value="F:ribonucleoside-diphosphate reductase activity, thioredoxin disulfide as acceptor"/>
    <property type="evidence" value="ECO:0007669"/>
    <property type="project" value="UniProtKB-EC"/>
</dbReference>
<dbReference type="PRINTS" id="PR01183">
    <property type="entry name" value="RIBORDTASEM1"/>
</dbReference>
<evidence type="ECO:0000259" key="10">
    <source>
        <dbReference type="Pfam" id="PF02867"/>
    </source>
</evidence>
<organism evidence="11">
    <name type="scientific">mine drainage metagenome</name>
    <dbReference type="NCBI Taxonomy" id="410659"/>
    <lineage>
        <taxon>unclassified sequences</taxon>
        <taxon>metagenomes</taxon>
        <taxon>ecological metagenomes</taxon>
    </lineage>
</organism>
<name>T1BYF5_9ZZZZ</name>
<evidence type="ECO:0000256" key="1">
    <source>
        <dbReference type="ARBA" id="ARBA00001922"/>
    </source>
</evidence>
<comment type="cofactor">
    <cofactor evidence="1">
        <name>adenosylcob(III)alamin</name>
        <dbReference type="ChEBI" id="CHEBI:18408"/>
    </cofactor>
</comment>
<evidence type="ECO:0000256" key="8">
    <source>
        <dbReference type="ARBA" id="ARBA00023285"/>
    </source>
</evidence>
<dbReference type="CDD" id="cd02888">
    <property type="entry name" value="RNR_II_dimer"/>
    <property type="match status" value="1"/>
</dbReference>
<keyword evidence="5" id="KW-0547">Nucleotide-binding</keyword>
<evidence type="ECO:0000256" key="5">
    <source>
        <dbReference type="ARBA" id="ARBA00022741"/>
    </source>
</evidence>
<dbReference type="Gene3D" id="3.20.70.20">
    <property type="match status" value="1"/>
</dbReference>
<proteinExistence type="inferred from homology"/>
<reference evidence="11" key="2">
    <citation type="journal article" date="2014" name="ISME J.">
        <title>Microbial stratification in low pH oxic and suboxic macroscopic growths along an acid mine drainage.</title>
        <authorList>
            <person name="Mendez-Garcia C."/>
            <person name="Mesa V."/>
            <person name="Sprenger R.R."/>
            <person name="Richter M."/>
            <person name="Diez M.S."/>
            <person name="Solano J."/>
            <person name="Bargiela R."/>
            <person name="Golyshina O.V."/>
            <person name="Manteca A."/>
            <person name="Ramos J.L."/>
            <person name="Gallego J.R."/>
            <person name="Llorente I."/>
            <person name="Martins Dos Santos V.A."/>
            <person name="Jensen O.N."/>
            <person name="Pelaez A.I."/>
            <person name="Sanchez J."/>
            <person name="Ferrer M."/>
        </authorList>
    </citation>
    <scope>NUCLEOTIDE SEQUENCE</scope>
</reference>
<dbReference type="AlphaFoldDB" id="T1BYF5"/>
<dbReference type="Pfam" id="PF02867">
    <property type="entry name" value="Ribonuc_red_lgC"/>
    <property type="match status" value="1"/>
</dbReference>
<sequence>MESIMNLAKSEALLFKGGSGTGSNLSSLRSAREHLAGGGIASGPVSFMRAFDAFAGVIKSGGTTRRAAKMVILNADHPDIQDFIQSKVKEEEKAASLIREGYSANFDGTDPNSAYASVAYQNANHSVRLSDTFMKSVETGGSWTTHFVTEPTRVAATFAARDLFREIAQAAWRCGDPGVQFEDTINDWHTCPKSGRINASNPCSEYLFLDDSACNLASLNLTKFLTPAGEFDVELFVQAVRTFILSMEILVDASSYPTEPIAQNSHDYRPLGLGYANLGSLVMRLGLPYDSEPARNLAGAITALLSAEGYRTSAEIARRMGPFPGYPRNREPMLRVMRKHREAAQRLSPSGAAQKLALQAQRSWDRCVEEGEENGYRNAQISVQAPTGTIGLLMGCDTLGLEPELALVKVKNLVGGGTIRMVNATAREALQGLGYAPEALKAITDHIQEKGTA</sequence>
<comment type="caution">
    <text evidence="11">The sequence shown here is derived from an EMBL/GenBank/DDBJ whole genome shotgun (WGS) entry which is preliminary data.</text>
</comment>
<evidence type="ECO:0000256" key="4">
    <source>
        <dbReference type="ARBA" id="ARBA00022628"/>
    </source>
</evidence>
<evidence type="ECO:0000256" key="3">
    <source>
        <dbReference type="ARBA" id="ARBA00012274"/>
    </source>
</evidence>
<comment type="catalytic activity">
    <reaction evidence="9">
        <text>a 2'-deoxyribonucleoside 5'-diphosphate + [thioredoxin]-disulfide + H2O = a ribonucleoside 5'-diphosphate + [thioredoxin]-dithiol</text>
        <dbReference type="Rhea" id="RHEA:23252"/>
        <dbReference type="Rhea" id="RHEA-COMP:10698"/>
        <dbReference type="Rhea" id="RHEA-COMP:10700"/>
        <dbReference type="ChEBI" id="CHEBI:15377"/>
        <dbReference type="ChEBI" id="CHEBI:29950"/>
        <dbReference type="ChEBI" id="CHEBI:50058"/>
        <dbReference type="ChEBI" id="CHEBI:57930"/>
        <dbReference type="ChEBI" id="CHEBI:73316"/>
        <dbReference type="EC" id="1.17.4.1"/>
    </reaction>
</comment>
<evidence type="ECO:0000256" key="6">
    <source>
        <dbReference type="ARBA" id="ARBA00023002"/>
    </source>
</evidence>